<evidence type="ECO:0000256" key="1">
    <source>
        <dbReference type="ARBA" id="ARBA00008361"/>
    </source>
</evidence>
<keyword evidence="6" id="KW-1185">Reference proteome</keyword>
<evidence type="ECO:0000259" key="4">
    <source>
        <dbReference type="Pfam" id="PF08241"/>
    </source>
</evidence>
<dbReference type="EMBL" id="JBEPMB010000007">
    <property type="protein sequence ID" value="MET3615392.1"/>
    <property type="molecule type" value="Genomic_DNA"/>
</dbReference>
<keyword evidence="3" id="KW-0808">Transferase</keyword>
<dbReference type="PANTHER" id="PTHR44942:SF4">
    <property type="entry name" value="METHYLTRANSFERASE TYPE 11 DOMAIN-CONTAINING PROTEIN"/>
    <property type="match status" value="1"/>
</dbReference>
<keyword evidence="2" id="KW-0489">Methyltransferase</keyword>
<feature type="domain" description="Methyltransferase type 11" evidence="4">
    <location>
        <begin position="55"/>
        <end position="150"/>
    </location>
</feature>
<organism evidence="5 6">
    <name type="scientific">Rhizobium aquaticum</name>
    <dbReference type="NCBI Taxonomy" id="1549636"/>
    <lineage>
        <taxon>Bacteria</taxon>
        <taxon>Pseudomonadati</taxon>
        <taxon>Pseudomonadota</taxon>
        <taxon>Alphaproteobacteria</taxon>
        <taxon>Hyphomicrobiales</taxon>
        <taxon>Rhizobiaceae</taxon>
        <taxon>Rhizobium/Agrobacterium group</taxon>
        <taxon>Rhizobium</taxon>
    </lineage>
</organism>
<protein>
    <submittedName>
        <fullName evidence="5">Ubiquinone/menaquinone biosynthesis C-methylase UbiE</fullName>
    </submittedName>
</protein>
<evidence type="ECO:0000313" key="6">
    <source>
        <dbReference type="Proteomes" id="UP001549047"/>
    </source>
</evidence>
<gene>
    <name evidence="5" type="ORF">ABID16_003736</name>
</gene>
<dbReference type="Gene3D" id="3.40.50.150">
    <property type="entry name" value="Vaccinia Virus protein VP39"/>
    <property type="match status" value="1"/>
</dbReference>
<dbReference type="InterPro" id="IPR029063">
    <property type="entry name" value="SAM-dependent_MTases_sf"/>
</dbReference>
<dbReference type="InterPro" id="IPR051052">
    <property type="entry name" value="Diverse_substrate_MTase"/>
</dbReference>
<proteinExistence type="inferred from homology"/>
<sequence>MSASTDNAQKSHASFVTEQFGQQARAYLESAVHSAGEDLDIMERAVGARSEAIALDMGCGGGHVTFRLAPHVQKIVAYDLSTDMLQTVAGEAAKRGLGNVVTKNGAAETLPCPDNSFDVVATRFSAHHWRDVPAGIAQMYRAAKPGALALFADAVAHEDPLIDTWLQSIELLRDPSHVRDFKVSEWESMVTNAGFKVREIRRLRIRLEFASWIKRIRTPEVNAAAIRALQQQAPAEVAEHFAFEADGSFMLDTAVVIAEKV</sequence>
<evidence type="ECO:0000313" key="5">
    <source>
        <dbReference type="EMBL" id="MET3615392.1"/>
    </source>
</evidence>
<dbReference type="SUPFAM" id="SSF53335">
    <property type="entry name" value="S-adenosyl-L-methionine-dependent methyltransferases"/>
    <property type="match status" value="1"/>
</dbReference>
<dbReference type="RefSeq" id="WP_354557870.1">
    <property type="nucleotide sequence ID" value="NZ_JBEPMB010000007.1"/>
</dbReference>
<dbReference type="PANTHER" id="PTHR44942">
    <property type="entry name" value="METHYLTRANSF_11 DOMAIN-CONTAINING PROTEIN"/>
    <property type="match status" value="1"/>
</dbReference>
<evidence type="ECO:0000256" key="2">
    <source>
        <dbReference type="ARBA" id="ARBA00022603"/>
    </source>
</evidence>
<evidence type="ECO:0000256" key="3">
    <source>
        <dbReference type="ARBA" id="ARBA00022679"/>
    </source>
</evidence>
<dbReference type="Proteomes" id="UP001549047">
    <property type="component" value="Unassembled WGS sequence"/>
</dbReference>
<accession>A0ABV2J3Q1</accession>
<dbReference type="CDD" id="cd02440">
    <property type="entry name" value="AdoMet_MTases"/>
    <property type="match status" value="1"/>
</dbReference>
<comment type="similarity">
    <text evidence="1">Belongs to the methyltransferase superfamily.</text>
</comment>
<reference evidence="5 6" key="1">
    <citation type="submission" date="2024-06" db="EMBL/GenBank/DDBJ databases">
        <title>Genomic Encyclopedia of Type Strains, Phase IV (KMG-IV): sequencing the most valuable type-strain genomes for metagenomic binning, comparative biology and taxonomic classification.</title>
        <authorList>
            <person name="Goeker M."/>
        </authorList>
    </citation>
    <scope>NUCLEOTIDE SEQUENCE [LARGE SCALE GENOMIC DNA]</scope>
    <source>
        <strain evidence="5 6">DSM 29780</strain>
    </source>
</reference>
<comment type="caution">
    <text evidence="5">The sequence shown here is derived from an EMBL/GenBank/DDBJ whole genome shotgun (WGS) entry which is preliminary data.</text>
</comment>
<dbReference type="Pfam" id="PF08241">
    <property type="entry name" value="Methyltransf_11"/>
    <property type="match status" value="1"/>
</dbReference>
<dbReference type="InterPro" id="IPR013216">
    <property type="entry name" value="Methyltransf_11"/>
</dbReference>
<name>A0ABV2J3Q1_9HYPH</name>
<keyword evidence="5" id="KW-0830">Ubiquinone</keyword>